<name>A0AAP7BV81_CLOPF</name>
<reference evidence="2 3" key="1">
    <citation type="submission" date="2020-02" db="EMBL/GenBank/DDBJ databases">
        <title>Genomic Insights into the Phylogeny and Genetic Plasticity of the Human and Animal Enteric Pathogen Clostridium perfringens.</title>
        <authorList>
            <person name="Feng Y."/>
            <person name="Hu Y."/>
        </authorList>
    </citation>
    <scope>NUCLEOTIDE SEQUENCE [LARGE SCALE GENOMIC DNA]</scope>
    <source>
        <strain evidence="2 3">CP-40</strain>
    </source>
</reference>
<comment type="caution">
    <text evidence="2">The sequence shown here is derived from an EMBL/GenBank/DDBJ whole genome shotgun (WGS) entry which is preliminary data.</text>
</comment>
<evidence type="ECO:0000313" key="2">
    <source>
        <dbReference type="EMBL" id="NGU29633.1"/>
    </source>
</evidence>
<evidence type="ECO:0000259" key="1">
    <source>
        <dbReference type="Pfam" id="PF13439"/>
    </source>
</evidence>
<sequence>MKILFIACYSPMINNSASIETLMYLNNLCNIENNCVHLLTVDFPKNSIYYDEEILKLLDSKVKVHAIEGGKLFNKIMPKKSIGVKEEEKSSSNTKSSGKIKLMRKIKNKIIFPDMYYNWSFKASKYGIELMNKEKFDVIFSMHEPPSSHLCALRIKKHFKEIPWVLYWSDPWLKDPSREDIGFIRKFIEGRQEKSVVLNGDRHIFVTEENKKDFMEKYNVKEDKMFIVTRGYNKAIYEEIERAEKPELLKDNKINLIYAGEIFSKIRDLRPFIKALKELEKRDQELFNRLNIIFLGNIDDENIKEELKKFSNVSVNGRIDYKEALRYMIHGDVLLVLGNKNSKQIPAKIYDYLGTKNLIMVILGDENDPIKNVVANKEKCIVSENNYEAIIDDLNKCRGLIDSGKKFKANEEYEWSSIGKKLNNILKLK</sequence>
<protein>
    <submittedName>
        <fullName evidence="2">Glycosyltransferase family 4 protein</fullName>
    </submittedName>
</protein>
<dbReference type="SUPFAM" id="SSF53756">
    <property type="entry name" value="UDP-Glycosyltransferase/glycogen phosphorylase"/>
    <property type="match status" value="1"/>
</dbReference>
<dbReference type="Proteomes" id="UP000481454">
    <property type="component" value="Unassembled WGS sequence"/>
</dbReference>
<dbReference type="EMBL" id="JAALLZ010000001">
    <property type="protein sequence ID" value="NGU29633.1"/>
    <property type="molecule type" value="Genomic_DNA"/>
</dbReference>
<evidence type="ECO:0000313" key="3">
    <source>
        <dbReference type="Proteomes" id="UP000481454"/>
    </source>
</evidence>
<gene>
    <name evidence="2" type="ORF">G6Z34_05815</name>
</gene>
<dbReference type="RefSeq" id="WP_003460152.1">
    <property type="nucleotide sequence ID" value="NZ_CATNWT010000001.1"/>
</dbReference>
<proteinExistence type="predicted"/>
<feature type="domain" description="Glycosyltransferase subfamily 4-like N-terminal" evidence="1">
    <location>
        <begin position="106"/>
        <end position="233"/>
    </location>
</feature>
<accession>A0AAP7BV81</accession>
<dbReference type="Pfam" id="PF13439">
    <property type="entry name" value="Glyco_transf_4"/>
    <property type="match status" value="1"/>
</dbReference>
<dbReference type="InterPro" id="IPR028098">
    <property type="entry name" value="Glyco_trans_4-like_N"/>
</dbReference>
<dbReference type="Gene3D" id="3.40.50.2000">
    <property type="entry name" value="Glycogen Phosphorylase B"/>
    <property type="match status" value="2"/>
</dbReference>
<organism evidence="2 3">
    <name type="scientific">Clostridium perfringens</name>
    <dbReference type="NCBI Taxonomy" id="1502"/>
    <lineage>
        <taxon>Bacteria</taxon>
        <taxon>Bacillati</taxon>
        <taxon>Bacillota</taxon>
        <taxon>Clostridia</taxon>
        <taxon>Eubacteriales</taxon>
        <taxon>Clostridiaceae</taxon>
        <taxon>Clostridium</taxon>
    </lineage>
</organism>
<dbReference type="AlphaFoldDB" id="A0AAP7BV81"/>